<protein>
    <submittedName>
        <fullName evidence="1">Uncharacterized protein</fullName>
    </submittedName>
</protein>
<dbReference type="HOGENOM" id="CLU_2735386_0_0_5"/>
<organism evidence="1 2">
    <name type="scientific">Methylorubrum extorquens (strain DSM 6343 / CIP 106787 / DM4)</name>
    <name type="common">Methylobacterium extorquens</name>
    <dbReference type="NCBI Taxonomy" id="661410"/>
    <lineage>
        <taxon>Bacteria</taxon>
        <taxon>Pseudomonadati</taxon>
        <taxon>Pseudomonadota</taxon>
        <taxon>Alphaproteobacteria</taxon>
        <taxon>Hyphomicrobiales</taxon>
        <taxon>Methylobacteriaceae</taxon>
        <taxon>Methylorubrum</taxon>
    </lineage>
</organism>
<dbReference type="EMBL" id="FP103042">
    <property type="protein sequence ID" value="CAX22849.1"/>
    <property type="molecule type" value="Genomic_DNA"/>
</dbReference>
<evidence type="ECO:0000313" key="2">
    <source>
        <dbReference type="Proteomes" id="UP000008070"/>
    </source>
</evidence>
<sequence>MPHLRAARLVRRSRWRCRRALRARRLPFGDEIARVEALGGRIVSILDARTILVAPFLRSRPVVVKSLRQRR</sequence>
<dbReference type="KEGG" id="mdi:METDI1236"/>
<accession>C7CEV7</accession>
<evidence type="ECO:0000313" key="1">
    <source>
        <dbReference type="EMBL" id="CAX22849.1"/>
    </source>
</evidence>
<name>C7CEV7_METED</name>
<reference evidence="2" key="1">
    <citation type="journal article" date="2009" name="PLoS ONE">
        <title>Methylobacterium genome sequences: a reference blueprint to investigate microbial metabolism of C1 compounds from natural and industrial sources.</title>
        <authorList>
            <person name="Vuilleumier S."/>
            <person name="Chistoserdova L."/>
            <person name="Lee M.-C."/>
            <person name="Bringel F."/>
            <person name="Lajus A."/>
            <person name="Zhou Y."/>
            <person name="Gourion B."/>
            <person name="Barbe V."/>
            <person name="Chang J."/>
            <person name="Cruveiller S."/>
            <person name="Dossat C."/>
            <person name="Gillett W."/>
            <person name="Gruffaz C."/>
            <person name="Haugen E."/>
            <person name="Hourcade E."/>
            <person name="Levy R."/>
            <person name="Mangenot S."/>
            <person name="Muller E."/>
            <person name="Nadalig T."/>
            <person name="Pagni M."/>
            <person name="Penny C."/>
            <person name="Peyraud R."/>
            <person name="Robinson D.G."/>
            <person name="Roche D."/>
            <person name="Rouy Z."/>
            <person name="Saenampechek C."/>
            <person name="Salvignol G."/>
            <person name="Vallenet D."/>
            <person name="Wu Z."/>
            <person name="Marx C.J."/>
            <person name="Vorholt J.A."/>
            <person name="Olson M.V."/>
            <person name="Kaul R."/>
            <person name="Weissenbach J."/>
            <person name="Medigue C."/>
            <person name="Lidstrom M.E."/>
        </authorList>
    </citation>
    <scope>NUCLEOTIDE SEQUENCE [LARGE SCALE GENOMIC DNA]</scope>
    <source>
        <strain evidence="2">DSM 6343 / CIP 106787 / DM4</strain>
    </source>
</reference>
<gene>
    <name evidence="1" type="ORF">METD_I1236</name>
</gene>
<proteinExistence type="predicted"/>
<dbReference type="Proteomes" id="UP000008070">
    <property type="component" value="Chromosome"/>
</dbReference>
<dbReference type="AlphaFoldDB" id="C7CEV7"/>